<organism evidence="2 3">
    <name type="scientific">Eubacterium maltosivorans</name>
    <dbReference type="NCBI Taxonomy" id="2041044"/>
    <lineage>
        <taxon>Bacteria</taxon>
        <taxon>Bacillati</taxon>
        <taxon>Bacillota</taxon>
        <taxon>Clostridia</taxon>
        <taxon>Eubacteriales</taxon>
        <taxon>Eubacteriaceae</taxon>
        <taxon>Eubacterium</taxon>
    </lineage>
</organism>
<evidence type="ECO:0000313" key="2">
    <source>
        <dbReference type="EMBL" id="QCT72719.1"/>
    </source>
</evidence>
<dbReference type="AlphaFoldDB" id="A0A4P9CAU2"/>
<dbReference type="InterPro" id="IPR024559">
    <property type="entry name" value="DUF3846"/>
</dbReference>
<reference evidence="2 3" key="1">
    <citation type="submission" date="2018-05" db="EMBL/GenBank/DDBJ databases">
        <title>Genome comparison of Eubacterium sp.</title>
        <authorList>
            <person name="Feng Y."/>
            <person name="Sanchez-Andrea I."/>
            <person name="Stams A.J.M."/>
            <person name="De Vos W.M."/>
        </authorList>
    </citation>
    <scope>NUCLEOTIDE SEQUENCE [LARGE SCALE GENOMIC DNA]</scope>
    <source>
        <strain evidence="2 3">YI</strain>
    </source>
</reference>
<feature type="domain" description="DUF3846" evidence="1">
    <location>
        <begin position="5"/>
        <end position="108"/>
    </location>
</feature>
<keyword evidence="3" id="KW-1185">Reference proteome</keyword>
<protein>
    <submittedName>
        <fullName evidence="2">DUF3846 domain-containing protein</fullName>
    </submittedName>
</protein>
<accession>A0A4P9CAU2</accession>
<evidence type="ECO:0000313" key="3">
    <source>
        <dbReference type="Proteomes" id="UP000218387"/>
    </source>
</evidence>
<dbReference type="KEGG" id="emt:CPZ25_015745"/>
<dbReference type="Pfam" id="PF12957">
    <property type="entry name" value="DUF3846"/>
    <property type="match status" value="1"/>
</dbReference>
<name>A0A4P9CAU2_EUBML</name>
<dbReference type="RefSeq" id="WP_074618311.1">
    <property type="nucleotide sequence ID" value="NZ_CP029487.1"/>
</dbReference>
<evidence type="ECO:0000259" key="1">
    <source>
        <dbReference type="Pfam" id="PF12957"/>
    </source>
</evidence>
<dbReference type="EMBL" id="CP029487">
    <property type="protein sequence ID" value="QCT72719.1"/>
    <property type="molecule type" value="Genomic_DNA"/>
</dbReference>
<proteinExistence type="predicted"/>
<gene>
    <name evidence="2" type="ORF">CPZ25_015745</name>
</gene>
<sequence>MKRTINVLYIRSGESPREVTIPNNLKSMQKLVGGNIERYELQTDDDAVIICNDEGKINGLPMNRGIFIDNSELIDIIAGDFLICNARGDRKGFSSLTPEQIQKYAEEYKFPERFCRVNREIVVVPLMPKIKYYER</sequence>
<dbReference type="Proteomes" id="UP000218387">
    <property type="component" value="Chromosome"/>
</dbReference>